<evidence type="ECO:0000256" key="1">
    <source>
        <dbReference type="SAM" id="MobiDB-lite"/>
    </source>
</evidence>
<organism evidence="2 3">
    <name type="scientific">Ambispora leptoticha</name>
    <dbReference type="NCBI Taxonomy" id="144679"/>
    <lineage>
        <taxon>Eukaryota</taxon>
        <taxon>Fungi</taxon>
        <taxon>Fungi incertae sedis</taxon>
        <taxon>Mucoromycota</taxon>
        <taxon>Glomeromycotina</taxon>
        <taxon>Glomeromycetes</taxon>
        <taxon>Archaeosporales</taxon>
        <taxon>Ambisporaceae</taxon>
        <taxon>Ambispora</taxon>
    </lineage>
</organism>
<gene>
    <name evidence="2" type="ORF">ALEPTO_LOCUS2131</name>
</gene>
<name>A0A9N8W7I4_9GLOM</name>
<dbReference type="Proteomes" id="UP000789508">
    <property type="component" value="Unassembled WGS sequence"/>
</dbReference>
<evidence type="ECO:0000313" key="2">
    <source>
        <dbReference type="EMBL" id="CAG8473582.1"/>
    </source>
</evidence>
<evidence type="ECO:0000313" key="3">
    <source>
        <dbReference type="Proteomes" id="UP000789508"/>
    </source>
</evidence>
<keyword evidence="3" id="KW-1185">Reference proteome</keyword>
<dbReference type="EMBL" id="CAJVPS010000285">
    <property type="protein sequence ID" value="CAG8473582.1"/>
    <property type="molecule type" value="Genomic_DNA"/>
</dbReference>
<feature type="compositionally biased region" description="Basic and acidic residues" evidence="1">
    <location>
        <begin position="22"/>
        <end position="43"/>
    </location>
</feature>
<proteinExistence type="predicted"/>
<dbReference type="AlphaFoldDB" id="A0A9N8W7I4"/>
<reference evidence="2" key="1">
    <citation type="submission" date="2021-06" db="EMBL/GenBank/DDBJ databases">
        <authorList>
            <person name="Kallberg Y."/>
            <person name="Tangrot J."/>
            <person name="Rosling A."/>
        </authorList>
    </citation>
    <scope>NUCLEOTIDE SEQUENCE</scope>
    <source>
        <strain evidence="2">FL130A</strain>
    </source>
</reference>
<accession>A0A9N8W7I4</accession>
<sequence length="96" mass="10825">NFSISRWYAAPVGSHVSNNDPKILEKEKEKTLKVSSSSKEKVNKSRVKHAPGWNELLASDSEAIIKAERGHGHDINCSIEELQRQSVATFHEDRKN</sequence>
<feature type="region of interest" description="Disordered" evidence="1">
    <location>
        <begin position="15"/>
        <end position="47"/>
    </location>
</feature>
<protein>
    <submittedName>
        <fullName evidence="2">7955_t:CDS:1</fullName>
    </submittedName>
</protein>
<feature type="non-terminal residue" evidence="2">
    <location>
        <position position="96"/>
    </location>
</feature>
<dbReference type="OrthoDB" id="529205at2759"/>
<comment type="caution">
    <text evidence="2">The sequence shown here is derived from an EMBL/GenBank/DDBJ whole genome shotgun (WGS) entry which is preliminary data.</text>
</comment>